<reference evidence="6" key="1">
    <citation type="submission" date="2023-07" db="EMBL/GenBank/DDBJ databases">
        <title>Sequencing the genomes of 1000 actinobacteria strains.</title>
        <authorList>
            <person name="Klenk H.-P."/>
        </authorList>
    </citation>
    <scope>NUCLEOTIDE SEQUENCE</scope>
    <source>
        <strain evidence="6">DSM 45977</strain>
    </source>
</reference>
<organism evidence="6 7">
    <name type="scientific">Haloactinomyces albus</name>
    <dbReference type="NCBI Taxonomy" id="1352928"/>
    <lineage>
        <taxon>Bacteria</taxon>
        <taxon>Bacillati</taxon>
        <taxon>Actinomycetota</taxon>
        <taxon>Actinomycetes</taxon>
        <taxon>Actinopolysporales</taxon>
        <taxon>Actinopolysporaceae</taxon>
        <taxon>Haloactinomyces</taxon>
    </lineage>
</organism>
<dbReference type="PANTHER" id="PTHR35005:SF1">
    <property type="entry name" value="2-AMINO-5-FORMYLAMINO-6-RIBOSYLAMINOPYRIMIDIN-4(3H)-ONE 5'-MONOPHOSPHATE DEFORMYLASE"/>
    <property type="match status" value="1"/>
</dbReference>
<dbReference type="SUPFAM" id="SSF102215">
    <property type="entry name" value="Creatininase"/>
    <property type="match status" value="1"/>
</dbReference>
<dbReference type="Proteomes" id="UP001180845">
    <property type="component" value="Unassembled WGS sequence"/>
</dbReference>
<evidence type="ECO:0000313" key="7">
    <source>
        <dbReference type="Proteomes" id="UP001180845"/>
    </source>
</evidence>
<keyword evidence="3 6" id="KW-0378">Hydrolase</keyword>
<evidence type="ECO:0000256" key="4">
    <source>
        <dbReference type="ARBA" id="ARBA00022833"/>
    </source>
</evidence>
<evidence type="ECO:0000256" key="2">
    <source>
        <dbReference type="ARBA" id="ARBA00022723"/>
    </source>
</evidence>
<gene>
    <name evidence="6" type="ORF">JOF55_003690</name>
</gene>
<keyword evidence="4" id="KW-0862">Zinc</keyword>
<evidence type="ECO:0000256" key="1">
    <source>
        <dbReference type="ARBA" id="ARBA00001947"/>
    </source>
</evidence>
<dbReference type="EC" id="3.5.2.10" evidence="6"/>
<keyword evidence="2" id="KW-0479">Metal-binding</keyword>
<dbReference type="GO" id="GO:0046872">
    <property type="term" value="F:metal ion binding"/>
    <property type="evidence" value="ECO:0007669"/>
    <property type="project" value="UniProtKB-KW"/>
</dbReference>
<comment type="caution">
    <text evidence="6">The sequence shown here is derived from an EMBL/GenBank/DDBJ whole genome shotgun (WGS) entry which is preliminary data.</text>
</comment>
<dbReference type="AlphaFoldDB" id="A0AAE3ZIH3"/>
<dbReference type="InterPro" id="IPR003785">
    <property type="entry name" value="Creatininase/forma_Hydrolase"/>
</dbReference>
<evidence type="ECO:0000256" key="5">
    <source>
        <dbReference type="ARBA" id="ARBA00024029"/>
    </source>
</evidence>
<sequence length="246" mass="26030">MPRPIDTKENRVNLLTSATATDEARRSARVAVLPVGSFEQHGDHLPLVTDTVIAGLIAARIAETYDLFLLPPIPLSCSHEHESFPGTVSIGAGTLITVIDDIRASLARSGVFKLVLVNGHGGNYVLSNITQQANVDGRYVTLFPGRDDWSAAREYAGAVTSSHDDMHGGEMETSILLHAHPELVGDTYADADHEAGNRPHLLVSGMQAYTTSGIIGRPSAATSAKGKAALDSLVSSFADHLTVIDG</sequence>
<accession>A0AAE3ZIH3</accession>
<dbReference type="Gene3D" id="3.40.50.10310">
    <property type="entry name" value="Creatininase"/>
    <property type="match status" value="1"/>
</dbReference>
<dbReference type="Pfam" id="PF02633">
    <property type="entry name" value="Creatininase"/>
    <property type="match status" value="1"/>
</dbReference>
<proteinExistence type="inferred from homology"/>
<keyword evidence="7" id="KW-1185">Reference proteome</keyword>
<name>A0AAE3ZIH3_9ACTN</name>
<dbReference type="GO" id="GO:0016811">
    <property type="term" value="F:hydrolase activity, acting on carbon-nitrogen (but not peptide) bonds, in linear amides"/>
    <property type="evidence" value="ECO:0007669"/>
    <property type="project" value="TreeGrafter"/>
</dbReference>
<dbReference type="GO" id="GO:0047789">
    <property type="term" value="F:creatininase activity"/>
    <property type="evidence" value="ECO:0007669"/>
    <property type="project" value="UniProtKB-EC"/>
</dbReference>
<dbReference type="InterPro" id="IPR024087">
    <property type="entry name" value="Creatininase-like_sf"/>
</dbReference>
<evidence type="ECO:0000313" key="6">
    <source>
        <dbReference type="EMBL" id="MDR7303509.1"/>
    </source>
</evidence>
<dbReference type="GO" id="GO:0009231">
    <property type="term" value="P:riboflavin biosynthetic process"/>
    <property type="evidence" value="ECO:0007669"/>
    <property type="project" value="TreeGrafter"/>
</dbReference>
<dbReference type="EMBL" id="JAVDXW010000001">
    <property type="protein sequence ID" value="MDR7303509.1"/>
    <property type="molecule type" value="Genomic_DNA"/>
</dbReference>
<comment type="cofactor">
    <cofactor evidence="1">
        <name>Zn(2+)</name>
        <dbReference type="ChEBI" id="CHEBI:29105"/>
    </cofactor>
</comment>
<comment type="similarity">
    <text evidence="5">Belongs to the creatininase superfamily.</text>
</comment>
<protein>
    <submittedName>
        <fullName evidence="6">Creatinine amidohydrolase</fullName>
        <ecNumber evidence="6">3.5.2.10</ecNumber>
    </submittedName>
</protein>
<evidence type="ECO:0000256" key="3">
    <source>
        <dbReference type="ARBA" id="ARBA00022801"/>
    </source>
</evidence>
<dbReference type="PANTHER" id="PTHR35005">
    <property type="entry name" value="3-DEHYDRO-SCYLLO-INOSOSE HYDROLASE"/>
    <property type="match status" value="1"/>
</dbReference>